<dbReference type="AlphaFoldDB" id="A0A2H9TAG6"/>
<dbReference type="GO" id="GO:0051646">
    <property type="term" value="P:mitochondrion localization"/>
    <property type="evidence" value="ECO:0007669"/>
    <property type="project" value="TreeGrafter"/>
</dbReference>
<evidence type="ECO:0000313" key="8">
    <source>
        <dbReference type="EMBL" id="PJE80213.1"/>
    </source>
</evidence>
<comment type="subcellular location">
    <subcellularLocation>
        <location evidence="1">Membrane</location>
    </subcellularLocation>
</comment>
<dbReference type="PANTHER" id="PTHR10465:SF0">
    <property type="entry name" value="SARCALUMENIN"/>
    <property type="match status" value="1"/>
</dbReference>
<dbReference type="GO" id="GO:0003924">
    <property type="term" value="F:GTPase activity"/>
    <property type="evidence" value="ECO:0007669"/>
    <property type="project" value="InterPro"/>
</dbReference>
<evidence type="ECO:0000256" key="6">
    <source>
        <dbReference type="ARBA" id="ARBA00023136"/>
    </source>
</evidence>
<dbReference type="EMBL" id="NSIT01000026">
    <property type="protein sequence ID" value="PJE80213.1"/>
    <property type="molecule type" value="Genomic_DNA"/>
</dbReference>
<sequence length="805" mass="91816">MQDVKLKETSLAVNKVIEGVQALCTDLSDGEFLQTVDDNNPSASLSGRLLNDWASSLDNEKQKVINLEMVLAVVGTIKAGKSTTINAIVGCEILPNRNLPMTTLPTLIRHMPGKTEPLLIFANHGPVDELVSVVRQTLNDHLNWEDKHSPNRSVKMLAQCIRHNDFTPFMDHYHGQGDIFEFLNQLNDLFRLAVCLGISPPYEKYENINDLPVIEVEFQHLQGIQTGNVGRFSILDTPGPNEFGQSESLKAVFCNQLKRASAVALVLDYTQLGSESEHEVRLQVNQISHQLSDRLYVLVNKFDQRDRRSMDATQTIDYVQNNILGSMVDKQRVFPLSARMALLAHRAMQELDEKGQLSEKDDWAVDFCEEAFGRRWRNYLDNPEEIHEAAVESWKESGFVAPVDQVIKATCVSAASSSLQSALDRIRSYTQIVSDCITSRVGALDTDADQLMRIISQIENDIESIRTIRVSVMNMLDEQISHIGELIQTLYRDHVNNLLQTMTHLFYEGKRQEQVKKEQNLQREAAIKQAQCGKFARLAIELRRKLAPQRKKIRVDVLQFDPENPVIEFSNILDANGHLNRITMALNRCYQLFKTQLESSINEGIGRFCDQIGQDVGDSLNQSLAQIHQRLGTDGFSMQFQLPKLETRQIEVDFTRLLHKRIERKERKETVNRRKKGMWGGVCKLFGTNDFGWQSCSVNRGYYTLDMQQIGHEVMSSLKTMEKSALSMRDLYIKEQMQPQLNQSISELELYLQRIYGQLQKGLSDQRQTCDEQEKIRQEFDEFSGRCELILASIRQLQSVLGAVC</sequence>
<keyword evidence="4" id="KW-0175">Coiled coil</keyword>
<dbReference type="GO" id="GO:0008053">
    <property type="term" value="P:mitochondrial fusion"/>
    <property type="evidence" value="ECO:0007669"/>
    <property type="project" value="TreeGrafter"/>
</dbReference>
<dbReference type="SUPFAM" id="SSF52540">
    <property type="entry name" value="P-loop containing nucleoside triphosphate hydrolases"/>
    <property type="match status" value="1"/>
</dbReference>
<evidence type="ECO:0000256" key="3">
    <source>
        <dbReference type="ARBA" id="ARBA00022801"/>
    </source>
</evidence>
<evidence type="ECO:0000256" key="1">
    <source>
        <dbReference type="ARBA" id="ARBA00004370"/>
    </source>
</evidence>
<evidence type="ECO:0000256" key="2">
    <source>
        <dbReference type="ARBA" id="ARBA00022741"/>
    </source>
</evidence>
<dbReference type="InterPro" id="IPR045063">
    <property type="entry name" value="Dynamin_N"/>
</dbReference>
<organism evidence="8">
    <name type="scientific">invertebrate metagenome</name>
    <dbReference type="NCBI Taxonomy" id="1711999"/>
    <lineage>
        <taxon>unclassified sequences</taxon>
        <taxon>metagenomes</taxon>
        <taxon>organismal metagenomes</taxon>
    </lineage>
</organism>
<dbReference type="Pfam" id="PF00350">
    <property type="entry name" value="Dynamin_N"/>
    <property type="match status" value="1"/>
</dbReference>
<name>A0A2H9TAG6_9ZZZZ</name>
<evidence type="ECO:0000256" key="5">
    <source>
        <dbReference type="ARBA" id="ARBA00023134"/>
    </source>
</evidence>
<accession>A0A2H9TAG6</accession>
<comment type="caution">
    <text evidence="8">The sequence shown here is derived from an EMBL/GenBank/DDBJ whole genome shotgun (WGS) entry which is preliminary data.</text>
</comment>
<reference evidence="8" key="1">
    <citation type="journal article" date="2017" name="Appl. Environ. Microbiol.">
        <title>Molecular characterization of an Endozoicomonas-like organism causing infection in king scallop Pecten maximus L.</title>
        <authorList>
            <person name="Cano I."/>
            <person name="van Aerle R."/>
            <person name="Ross S."/>
            <person name="Verner-Jeffreys D.W."/>
            <person name="Paley R.K."/>
            <person name="Rimmer G."/>
            <person name="Ryder D."/>
            <person name="Hooper P."/>
            <person name="Stone D."/>
            <person name="Feist S.W."/>
        </authorList>
    </citation>
    <scope>NUCLEOTIDE SEQUENCE</scope>
</reference>
<evidence type="ECO:0000256" key="4">
    <source>
        <dbReference type="ARBA" id="ARBA00023054"/>
    </source>
</evidence>
<proteinExistence type="predicted"/>
<protein>
    <submittedName>
        <fullName evidence="8">Clamp-binding protein CrfC</fullName>
    </submittedName>
</protein>
<dbReference type="InterPro" id="IPR027417">
    <property type="entry name" value="P-loop_NTPase"/>
</dbReference>
<evidence type="ECO:0000259" key="7">
    <source>
        <dbReference type="PROSITE" id="PS51718"/>
    </source>
</evidence>
<keyword evidence="3" id="KW-0378">Hydrolase</keyword>
<keyword evidence="6" id="KW-0472">Membrane</keyword>
<gene>
    <name evidence="8" type="primary">crfC</name>
    <name evidence="8" type="ORF">CI610_00785</name>
</gene>
<dbReference type="GO" id="GO:0005525">
    <property type="term" value="F:GTP binding"/>
    <property type="evidence" value="ECO:0007669"/>
    <property type="project" value="UniProtKB-KW"/>
</dbReference>
<dbReference type="InterPro" id="IPR030381">
    <property type="entry name" value="G_DYNAMIN_dom"/>
</dbReference>
<dbReference type="PANTHER" id="PTHR10465">
    <property type="entry name" value="TRANSMEMBRANE GTPASE FZO1"/>
    <property type="match status" value="1"/>
</dbReference>
<dbReference type="PROSITE" id="PS51718">
    <property type="entry name" value="G_DYNAMIN_2"/>
    <property type="match status" value="1"/>
</dbReference>
<dbReference type="Gene3D" id="3.40.50.300">
    <property type="entry name" value="P-loop containing nucleotide triphosphate hydrolases"/>
    <property type="match status" value="1"/>
</dbReference>
<keyword evidence="5" id="KW-0342">GTP-binding</keyword>
<feature type="domain" description="Dynamin-type G" evidence="7">
    <location>
        <begin position="65"/>
        <end position="408"/>
    </location>
</feature>
<dbReference type="GO" id="GO:0005741">
    <property type="term" value="C:mitochondrial outer membrane"/>
    <property type="evidence" value="ECO:0007669"/>
    <property type="project" value="TreeGrafter"/>
</dbReference>
<dbReference type="InterPro" id="IPR027094">
    <property type="entry name" value="Mitofusin_fam"/>
</dbReference>
<keyword evidence="2" id="KW-0547">Nucleotide-binding</keyword>